<proteinExistence type="predicted"/>
<accession>A0ABV4I9J1</accession>
<comment type="caution">
    <text evidence="1">The sequence shown here is derived from an EMBL/GenBank/DDBJ whole genome shotgun (WGS) entry which is preliminary data.</text>
</comment>
<reference evidence="1 2" key="1">
    <citation type="submission" date="2024-08" db="EMBL/GenBank/DDBJ databases">
        <authorList>
            <person name="Feng Z."/>
            <person name="Ronholm J."/>
        </authorList>
    </citation>
    <scope>NUCLEOTIDE SEQUENCE [LARGE SCALE GENOMIC DNA]</scope>
    <source>
        <strain evidence="1 2">4-AB0-8</strain>
    </source>
</reference>
<organism evidence="1 2">
    <name type="scientific">Comamonas jiangduensis</name>
    <dbReference type="NCBI Taxonomy" id="1194168"/>
    <lineage>
        <taxon>Bacteria</taxon>
        <taxon>Pseudomonadati</taxon>
        <taxon>Pseudomonadota</taxon>
        <taxon>Betaproteobacteria</taxon>
        <taxon>Burkholderiales</taxon>
        <taxon>Comamonadaceae</taxon>
        <taxon>Comamonas</taxon>
    </lineage>
</organism>
<name>A0ABV4I9J1_9BURK</name>
<dbReference type="InterPro" id="IPR023214">
    <property type="entry name" value="HAD_sf"/>
</dbReference>
<gene>
    <name evidence="1" type="ORF">ACBP88_03390</name>
</gene>
<keyword evidence="2" id="KW-1185">Reference proteome</keyword>
<evidence type="ECO:0000313" key="2">
    <source>
        <dbReference type="Proteomes" id="UP001567350"/>
    </source>
</evidence>
<protein>
    <submittedName>
        <fullName evidence="1">Uncharacterized protein</fullName>
    </submittedName>
</protein>
<sequence>MYKIRTVDVWDTLLRRDCHPECIKLATASHLLLGWWEEIRPGFRDVWALYQARIDAEKFLAEGTKADGKDDEYEITEVLRHWVSSVFSVSHVDALPVYLAEFELSTEIARSFADSEIEDFLRFHEAEKTFFLSDFYMDSTMLKRLLRAKGVDSVVADGVASCDVGLNKRSGKLFGHIHALHAVSPAEHVHVGDNQWSDVDSPRAIGVSAHHYLPEIAHKERLERERLFSSRAVLFEHLHCECLALAQTSIEELSSKKSAAFRLGVEAAPLFIAFILWIAEQAIEKKLDRLFFFTREGEFFYRVFLEIFPSGKLFGHDLPSLEVLEVSRLATFAPSMRDISVEEMSRVWSLFRLQSVSGLFTTFGLRCEDFLEILTDCGLKVSDVIVDPSNSEELKKLFCSKEFLDAVKNSVGSQKEMLFDYFKQHSLNAANKIGVVDIGWRGTIQDNIALLFPEKEIHGMYLALRRFINQQPGNVSKAAYGPDENINNKLDKIFESFAVMELLCSSSSGSVVGYKRENNKIFARHQIDEEENLFFTEFTQHFQNGVVLAAKNWKPYIERYVISASELQSTALHIWNALYRAPGDDLTQLFMQSPQNDVFAYGDFFKRNRFPSLLTIFLSPVIKSSRLQLIEYVRRVQWTQAIEKTKDIGWFHRSVLLLVFRMANFFKRVRSRPGFLWGKKNG</sequence>
<evidence type="ECO:0000313" key="1">
    <source>
        <dbReference type="EMBL" id="MEZ2738513.1"/>
    </source>
</evidence>
<dbReference type="EMBL" id="JBGJLR010000002">
    <property type="protein sequence ID" value="MEZ2738513.1"/>
    <property type="molecule type" value="Genomic_DNA"/>
</dbReference>
<dbReference type="Gene3D" id="1.10.150.400">
    <property type="match status" value="1"/>
</dbReference>
<dbReference type="Proteomes" id="UP001567350">
    <property type="component" value="Unassembled WGS sequence"/>
</dbReference>
<dbReference type="RefSeq" id="WP_370890653.1">
    <property type="nucleotide sequence ID" value="NZ_JBGJLR010000002.1"/>
</dbReference>
<dbReference type="Gene3D" id="3.40.50.1000">
    <property type="entry name" value="HAD superfamily/HAD-like"/>
    <property type="match status" value="1"/>
</dbReference>
<dbReference type="InterPro" id="IPR036412">
    <property type="entry name" value="HAD-like_sf"/>
</dbReference>
<dbReference type="SUPFAM" id="SSF56784">
    <property type="entry name" value="HAD-like"/>
    <property type="match status" value="1"/>
</dbReference>